<dbReference type="Proteomes" id="UP000230973">
    <property type="component" value="Unassembled WGS sequence"/>
</dbReference>
<evidence type="ECO:0000256" key="1">
    <source>
        <dbReference type="SAM" id="MobiDB-lite"/>
    </source>
</evidence>
<name>A0A2M7QBP7_9BACT</name>
<evidence type="ECO:0000313" key="2">
    <source>
        <dbReference type="EMBL" id="PIY62919.1"/>
    </source>
</evidence>
<sequence length="170" mass="18730">MAAKRSVQSDRGVNVRKSSSGRSSRRTTTKNESEIFVDSGHVARRGPKNEADSPSPPRTDYRIENVRAVNFGGEVTVVGRFSRNEKAELIALAGNLGANRHAKDPEDRILRLKSSRDGFVLQTSKGNLAVAIGKHLHRARKGGSLTIIWSRHDLPVRVIWSPAVEEQGQK</sequence>
<dbReference type="EMBL" id="PFLC01000023">
    <property type="protein sequence ID" value="PIY62919.1"/>
    <property type="molecule type" value="Genomic_DNA"/>
</dbReference>
<proteinExistence type="predicted"/>
<accession>A0A2M7QBP7</accession>
<comment type="caution">
    <text evidence="2">The sequence shown here is derived from an EMBL/GenBank/DDBJ whole genome shotgun (WGS) entry which is preliminary data.</text>
</comment>
<feature type="region of interest" description="Disordered" evidence="1">
    <location>
        <begin position="1"/>
        <end position="60"/>
    </location>
</feature>
<protein>
    <submittedName>
        <fullName evidence="2">Uncharacterized protein</fullName>
    </submittedName>
</protein>
<gene>
    <name evidence="2" type="ORF">COY93_01770</name>
</gene>
<organism evidence="2 3">
    <name type="scientific">Candidatus Uhrbacteria bacterium CG_4_10_14_0_8_um_filter_58_22</name>
    <dbReference type="NCBI Taxonomy" id="1975029"/>
    <lineage>
        <taxon>Bacteria</taxon>
        <taxon>Candidatus Uhriibacteriota</taxon>
    </lineage>
</organism>
<dbReference type="AlphaFoldDB" id="A0A2M7QBP7"/>
<evidence type="ECO:0000313" key="3">
    <source>
        <dbReference type="Proteomes" id="UP000230973"/>
    </source>
</evidence>
<feature type="compositionally biased region" description="Low complexity" evidence="1">
    <location>
        <begin position="11"/>
        <end position="22"/>
    </location>
</feature>
<reference evidence="3" key="1">
    <citation type="submission" date="2017-09" db="EMBL/GenBank/DDBJ databases">
        <title>Depth-based differentiation of microbial function through sediment-hosted aquifers and enrichment of novel symbionts in the deep terrestrial subsurface.</title>
        <authorList>
            <person name="Probst A.J."/>
            <person name="Ladd B."/>
            <person name="Jarett J.K."/>
            <person name="Geller-Mcgrath D.E."/>
            <person name="Sieber C.M.K."/>
            <person name="Emerson J.B."/>
            <person name="Anantharaman K."/>
            <person name="Thomas B.C."/>
            <person name="Malmstrom R."/>
            <person name="Stieglmeier M."/>
            <person name="Klingl A."/>
            <person name="Woyke T."/>
            <person name="Ryan C.M."/>
            <person name="Banfield J.F."/>
        </authorList>
    </citation>
    <scope>NUCLEOTIDE SEQUENCE [LARGE SCALE GENOMIC DNA]</scope>
</reference>